<dbReference type="SMART" id="SM00344">
    <property type="entry name" value="HTH_ASNC"/>
    <property type="match status" value="1"/>
</dbReference>
<dbReference type="InterPro" id="IPR036388">
    <property type="entry name" value="WH-like_DNA-bd_sf"/>
</dbReference>
<feature type="domain" description="HTH asnC-type" evidence="4">
    <location>
        <begin position="1"/>
        <end position="62"/>
    </location>
</feature>
<dbReference type="PRINTS" id="PR00033">
    <property type="entry name" value="HTHASNC"/>
</dbReference>
<dbReference type="Pfam" id="PF01037">
    <property type="entry name" value="AsnC_trans_reg"/>
    <property type="match status" value="1"/>
</dbReference>
<proteinExistence type="predicted"/>
<accession>A0A1Y5S9B0</accession>
<dbReference type="InterPro" id="IPR011991">
    <property type="entry name" value="ArsR-like_HTH"/>
</dbReference>
<dbReference type="SUPFAM" id="SSF54909">
    <property type="entry name" value="Dimeric alpha+beta barrel"/>
    <property type="match status" value="1"/>
</dbReference>
<dbReference type="STRING" id="658057.SAMN04488032_10688"/>
<organism evidence="5 6">
    <name type="scientific">Pacificibacter marinus</name>
    <dbReference type="NCBI Taxonomy" id="658057"/>
    <lineage>
        <taxon>Bacteria</taxon>
        <taxon>Pseudomonadati</taxon>
        <taxon>Pseudomonadota</taxon>
        <taxon>Alphaproteobacteria</taxon>
        <taxon>Rhodobacterales</taxon>
        <taxon>Roseobacteraceae</taxon>
        <taxon>Pacificibacter</taxon>
    </lineage>
</organism>
<evidence type="ECO:0000259" key="4">
    <source>
        <dbReference type="PROSITE" id="PS50956"/>
    </source>
</evidence>
<dbReference type="InterPro" id="IPR000485">
    <property type="entry name" value="AsnC-type_HTH_dom"/>
</dbReference>
<dbReference type="GO" id="GO:0043200">
    <property type="term" value="P:response to amino acid"/>
    <property type="evidence" value="ECO:0007669"/>
    <property type="project" value="TreeGrafter"/>
</dbReference>
<reference evidence="5 6" key="1">
    <citation type="submission" date="2017-03" db="EMBL/GenBank/DDBJ databases">
        <authorList>
            <person name="Afonso C.L."/>
            <person name="Miller P.J."/>
            <person name="Scott M.A."/>
            <person name="Spackman E."/>
            <person name="Goraichik I."/>
            <person name="Dimitrov K.M."/>
            <person name="Suarez D.L."/>
            <person name="Swayne D.E."/>
        </authorList>
    </citation>
    <scope>NUCLEOTIDE SEQUENCE [LARGE SCALE GENOMIC DNA]</scope>
    <source>
        <strain evidence="5 6">CECT 7971</strain>
    </source>
</reference>
<dbReference type="Gene3D" id="3.30.70.920">
    <property type="match status" value="1"/>
</dbReference>
<protein>
    <submittedName>
        <fullName evidence="5">Leucine-responsive regulatory protein</fullName>
    </submittedName>
</protein>
<dbReference type="Proteomes" id="UP000193307">
    <property type="component" value="Unassembled WGS sequence"/>
</dbReference>
<evidence type="ECO:0000313" key="6">
    <source>
        <dbReference type="Proteomes" id="UP000193307"/>
    </source>
</evidence>
<dbReference type="PROSITE" id="PS50956">
    <property type="entry name" value="HTH_ASNC_2"/>
    <property type="match status" value="1"/>
</dbReference>
<dbReference type="EMBL" id="FWFW01000003">
    <property type="protein sequence ID" value="SLN34285.1"/>
    <property type="molecule type" value="Genomic_DNA"/>
</dbReference>
<dbReference type="RefSeq" id="WP_085848337.1">
    <property type="nucleotide sequence ID" value="NZ_FNZV01000006.1"/>
</dbReference>
<dbReference type="CDD" id="cd00090">
    <property type="entry name" value="HTH_ARSR"/>
    <property type="match status" value="1"/>
</dbReference>
<dbReference type="Pfam" id="PF13412">
    <property type="entry name" value="HTH_24"/>
    <property type="match status" value="1"/>
</dbReference>
<dbReference type="InterPro" id="IPR019887">
    <property type="entry name" value="Tscrpt_reg_AsnC/Lrp_C"/>
</dbReference>
<gene>
    <name evidence="5" type="primary">lrp_4</name>
    <name evidence="5" type="ORF">PAM7971_01465</name>
</gene>
<dbReference type="SUPFAM" id="SSF46785">
    <property type="entry name" value="Winged helix' DNA-binding domain"/>
    <property type="match status" value="1"/>
</dbReference>
<evidence type="ECO:0000256" key="2">
    <source>
        <dbReference type="ARBA" id="ARBA00023125"/>
    </source>
</evidence>
<keyword evidence="1" id="KW-0805">Transcription regulation</keyword>
<name>A0A1Y5S9B0_9RHOB</name>
<sequence>MDQVDLALLKSLEHNARLSFAELADAQGMSKTPIWKRVKALEEAGVITGYEARLAPKAMGFGLSAFVEVVLDFESSDAFETAVARHPSIWRCHATTGDADYLLQLFARDMDDMDKLIRAEIARFPGVRRTSTTVVTRSIKENQSLAALAQTR</sequence>
<keyword evidence="3" id="KW-0804">Transcription</keyword>
<keyword evidence="6" id="KW-1185">Reference proteome</keyword>
<keyword evidence="2" id="KW-0238">DNA-binding</keyword>
<dbReference type="GO" id="GO:0005829">
    <property type="term" value="C:cytosol"/>
    <property type="evidence" value="ECO:0007669"/>
    <property type="project" value="TreeGrafter"/>
</dbReference>
<dbReference type="GO" id="GO:0043565">
    <property type="term" value="F:sequence-specific DNA binding"/>
    <property type="evidence" value="ECO:0007669"/>
    <property type="project" value="InterPro"/>
</dbReference>
<dbReference type="OrthoDB" id="9802341at2"/>
<dbReference type="InterPro" id="IPR019888">
    <property type="entry name" value="Tscrpt_reg_AsnC-like"/>
</dbReference>
<evidence type="ECO:0000313" key="5">
    <source>
        <dbReference type="EMBL" id="SLN34285.1"/>
    </source>
</evidence>
<dbReference type="Gene3D" id="1.10.10.10">
    <property type="entry name" value="Winged helix-like DNA-binding domain superfamily/Winged helix DNA-binding domain"/>
    <property type="match status" value="1"/>
</dbReference>
<dbReference type="PANTHER" id="PTHR30154:SF34">
    <property type="entry name" value="TRANSCRIPTIONAL REGULATOR AZLB"/>
    <property type="match status" value="1"/>
</dbReference>
<dbReference type="InterPro" id="IPR011008">
    <property type="entry name" value="Dimeric_a/b-barrel"/>
</dbReference>
<dbReference type="GO" id="GO:0006355">
    <property type="term" value="P:regulation of DNA-templated transcription"/>
    <property type="evidence" value="ECO:0007669"/>
    <property type="project" value="UniProtKB-ARBA"/>
</dbReference>
<dbReference type="AlphaFoldDB" id="A0A1Y5S9B0"/>
<dbReference type="InterPro" id="IPR036390">
    <property type="entry name" value="WH_DNA-bd_sf"/>
</dbReference>
<evidence type="ECO:0000256" key="3">
    <source>
        <dbReference type="ARBA" id="ARBA00023163"/>
    </source>
</evidence>
<dbReference type="PANTHER" id="PTHR30154">
    <property type="entry name" value="LEUCINE-RESPONSIVE REGULATORY PROTEIN"/>
    <property type="match status" value="1"/>
</dbReference>
<evidence type="ECO:0000256" key="1">
    <source>
        <dbReference type="ARBA" id="ARBA00023015"/>
    </source>
</evidence>